<organism evidence="11 12">
    <name type="scientific">Asaia bogorensis NBRC 16594</name>
    <dbReference type="NCBI Taxonomy" id="1231624"/>
    <lineage>
        <taxon>Bacteria</taxon>
        <taxon>Pseudomonadati</taxon>
        <taxon>Pseudomonadota</taxon>
        <taxon>Alphaproteobacteria</taxon>
        <taxon>Acetobacterales</taxon>
        <taxon>Acetobacteraceae</taxon>
        <taxon>Asaia</taxon>
    </lineage>
</organism>
<keyword evidence="11" id="KW-0282">Flagellum</keyword>
<keyword evidence="10" id="KW-0997">Cell inner membrane</keyword>
<evidence type="ECO:0000313" key="12">
    <source>
        <dbReference type="Proteomes" id="UP000321287"/>
    </source>
</evidence>
<evidence type="ECO:0000256" key="7">
    <source>
        <dbReference type="ARBA" id="ARBA00022779"/>
    </source>
</evidence>
<dbReference type="RefSeq" id="WP_062165211.1">
    <property type="nucleotide sequence ID" value="NZ_AP014690.1"/>
</dbReference>
<keyword evidence="6 10" id="KW-0812">Transmembrane</keyword>
<dbReference type="KEGG" id="abg:Asbog_02283"/>
<keyword evidence="11" id="KW-0966">Cell projection</keyword>
<keyword evidence="12" id="KW-1185">Reference proteome</keyword>
<keyword evidence="9 10" id="KW-0472">Membrane</keyword>
<evidence type="ECO:0000256" key="10">
    <source>
        <dbReference type="RuleBase" id="RU364125"/>
    </source>
</evidence>
<keyword evidence="8 10" id="KW-1133">Transmembrane helix</keyword>
<evidence type="ECO:0000256" key="3">
    <source>
        <dbReference type="ARBA" id="ARBA00008281"/>
    </source>
</evidence>
<keyword evidence="7 10" id="KW-0283">Flagellar rotation</keyword>
<dbReference type="GO" id="GO:0071978">
    <property type="term" value="P:bacterial-type flagellum-dependent swarming motility"/>
    <property type="evidence" value="ECO:0007669"/>
    <property type="project" value="TreeGrafter"/>
</dbReference>
<comment type="subcellular location">
    <subcellularLocation>
        <location evidence="10">Cell inner membrane</location>
    </subcellularLocation>
    <subcellularLocation>
        <location evidence="2">Cell membrane</location>
        <topology evidence="2">Single-pass membrane protein</topology>
    </subcellularLocation>
</comment>
<dbReference type="PANTHER" id="PTHR35091">
    <property type="entry name" value="FLAGELLAR PROTEIN FLIL"/>
    <property type="match status" value="1"/>
</dbReference>
<evidence type="ECO:0000256" key="1">
    <source>
        <dbReference type="ARBA" id="ARBA00002254"/>
    </source>
</evidence>
<comment type="caution">
    <text evidence="11">The sequence shown here is derived from an EMBL/GenBank/DDBJ whole genome shotgun (WGS) entry which is preliminary data.</text>
</comment>
<dbReference type="PANTHER" id="PTHR35091:SF2">
    <property type="entry name" value="FLAGELLAR PROTEIN FLIL"/>
    <property type="match status" value="1"/>
</dbReference>
<evidence type="ECO:0000256" key="9">
    <source>
        <dbReference type="ARBA" id="ARBA00023136"/>
    </source>
</evidence>
<sequence length="172" mass="19471">MSESRLNDDLDINVVDDDRLGMKAQPRKKRLILVAASLILLTLIAGTGYLAVHKGWFSSTKQTAEAADPSTAQSTILAVPSIISSLDNGENRPVYVKMTTRVEIAGTQNEASLRRYIPQIQDIFQTYLHETRPQEIRGNGVYRLRETLLRRLRIEIAPLKITNFYITEFLIQ</sequence>
<proteinExistence type="inferred from homology"/>
<name>A0AAN4QZZ5_9PROT</name>
<gene>
    <name evidence="11" type="primary">fliL</name>
    <name evidence="11" type="ORF">ABO01nite_00450</name>
</gene>
<accession>A0AAN4QZZ5</accession>
<evidence type="ECO:0000256" key="6">
    <source>
        <dbReference type="ARBA" id="ARBA00022692"/>
    </source>
</evidence>
<dbReference type="Pfam" id="PF03748">
    <property type="entry name" value="FliL"/>
    <property type="match status" value="1"/>
</dbReference>
<dbReference type="AlphaFoldDB" id="A0AAN4QZZ5"/>
<reference evidence="11 12" key="1">
    <citation type="submission" date="2019-07" db="EMBL/GenBank/DDBJ databases">
        <title>Whole genome shotgun sequence of Asaia bogorensis NBRC 16594.</title>
        <authorList>
            <person name="Hosoyama A."/>
            <person name="Uohara A."/>
            <person name="Ohji S."/>
            <person name="Ichikawa N."/>
        </authorList>
    </citation>
    <scope>NUCLEOTIDE SEQUENCE [LARGE SCALE GENOMIC DNA]</scope>
    <source>
        <strain evidence="11 12">NBRC 16594</strain>
    </source>
</reference>
<keyword evidence="5 10" id="KW-0145">Chemotaxis</keyword>
<evidence type="ECO:0000256" key="2">
    <source>
        <dbReference type="ARBA" id="ARBA00004162"/>
    </source>
</evidence>
<dbReference type="GO" id="GO:0005886">
    <property type="term" value="C:plasma membrane"/>
    <property type="evidence" value="ECO:0007669"/>
    <property type="project" value="UniProtKB-SubCell"/>
</dbReference>
<evidence type="ECO:0000256" key="8">
    <source>
        <dbReference type="ARBA" id="ARBA00022989"/>
    </source>
</evidence>
<evidence type="ECO:0000313" key="11">
    <source>
        <dbReference type="EMBL" id="GEL52038.1"/>
    </source>
</evidence>
<dbReference type="EMBL" id="BJVS01000001">
    <property type="protein sequence ID" value="GEL52038.1"/>
    <property type="molecule type" value="Genomic_DNA"/>
</dbReference>
<dbReference type="Proteomes" id="UP000321287">
    <property type="component" value="Unassembled WGS sequence"/>
</dbReference>
<comment type="similarity">
    <text evidence="3 10">Belongs to the FliL family.</text>
</comment>
<keyword evidence="4" id="KW-1003">Cell membrane</keyword>
<dbReference type="InterPro" id="IPR005503">
    <property type="entry name" value="FliL"/>
</dbReference>
<keyword evidence="11" id="KW-0969">Cilium</keyword>
<dbReference type="GO" id="GO:0006935">
    <property type="term" value="P:chemotaxis"/>
    <property type="evidence" value="ECO:0007669"/>
    <property type="project" value="UniProtKB-KW"/>
</dbReference>
<evidence type="ECO:0000256" key="4">
    <source>
        <dbReference type="ARBA" id="ARBA00022475"/>
    </source>
</evidence>
<dbReference type="GO" id="GO:0009425">
    <property type="term" value="C:bacterial-type flagellum basal body"/>
    <property type="evidence" value="ECO:0007669"/>
    <property type="project" value="InterPro"/>
</dbReference>
<feature type="transmembrane region" description="Helical" evidence="10">
    <location>
        <begin position="31"/>
        <end position="52"/>
    </location>
</feature>
<dbReference type="GeneID" id="78227299"/>
<evidence type="ECO:0000256" key="5">
    <source>
        <dbReference type="ARBA" id="ARBA00022500"/>
    </source>
</evidence>
<protein>
    <recommendedName>
        <fullName evidence="10">Flagellar protein FliL</fullName>
    </recommendedName>
</protein>
<comment type="function">
    <text evidence="1 10">Controls the rotational direction of flagella during chemotaxis.</text>
</comment>